<evidence type="ECO:0000259" key="2">
    <source>
        <dbReference type="PROSITE" id="PS50966"/>
    </source>
</evidence>
<dbReference type="PROSITE" id="PS50966">
    <property type="entry name" value="ZF_SWIM"/>
    <property type="match status" value="1"/>
</dbReference>
<protein>
    <submittedName>
        <fullName evidence="3">SFRICE_033666</fullName>
    </submittedName>
</protein>
<proteinExistence type="predicted"/>
<evidence type="ECO:0000313" key="3">
    <source>
        <dbReference type="EMBL" id="SOQ40477.1"/>
    </source>
</evidence>
<dbReference type="EMBL" id="ODYU01002676">
    <property type="protein sequence ID" value="SOQ40477.1"/>
    <property type="molecule type" value="Genomic_DNA"/>
</dbReference>
<dbReference type="AlphaFoldDB" id="A0A2H1VI07"/>
<accession>A0A2H1VI07</accession>
<organism evidence="3">
    <name type="scientific">Spodoptera frugiperda</name>
    <name type="common">Fall armyworm</name>
    <dbReference type="NCBI Taxonomy" id="7108"/>
    <lineage>
        <taxon>Eukaryota</taxon>
        <taxon>Metazoa</taxon>
        <taxon>Ecdysozoa</taxon>
        <taxon>Arthropoda</taxon>
        <taxon>Hexapoda</taxon>
        <taxon>Insecta</taxon>
        <taxon>Pterygota</taxon>
        <taxon>Neoptera</taxon>
        <taxon>Endopterygota</taxon>
        <taxon>Lepidoptera</taxon>
        <taxon>Glossata</taxon>
        <taxon>Ditrysia</taxon>
        <taxon>Noctuoidea</taxon>
        <taxon>Noctuidae</taxon>
        <taxon>Amphipyrinae</taxon>
        <taxon>Spodoptera</taxon>
    </lineage>
</organism>
<reference evidence="3" key="1">
    <citation type="submission" date="2016-07" db="EMBL/GenBank/DDBJ databases">
        <authorList>
            <person name="Bretaudeau A."/>
        </authorList>
    </citation>
    <scope>NUCLEOTIDE SEQUENCE</scope>
    <source>
        <strain evidence="3">Rice</strain>
        <tissue evidence="3">Whole body</tissue>
    </source>
</reference>
<keyword evidence="1" id="KW-0863">Zinc-finger</keyword>
<sequence length="336" mass="39297">MHYLVPNYIGPSHINHTDIVNRNLSISNAVFGNEQNRPAIAIFDGTYAYLQKSSNYLFQKKTYSLHKYDNCFVGFRDAIPLLQRLGYQIHKPESLDHGQTQLNTEQANKSRKVTLCRWVVEVVNGRFKRDFKLFRQRFFNFATPHLMEDFKIAAAWINKYHIPIEDSPNSDEIIQRVVRFMDQPNSLGIFVRENNLNRQRSMSLRVDGNLPQLEHFPILDYSQLILMALGPYQVKRARSYYGEHIRANGIYNIEVCPDLERAKSRHIGQKRYYVYILYETEPTINHLDDILSYYCSCIVGNRTLGCCCHVMTVIWYLGWAKHQNTLSSPASINKIY</sequence>
<dbReference type="GO" id="GO:0008270">
    <property type="term" value="F:zinc ion binding"/>
    <property type="evidence" value="ECO:0007669"/>
    <property type="project" value="UniProtKB-KW"/>
</dbReference>
<keyword evidence="1" id="KW-0479">Metal-binding</keyword>
<name>A0A2H1VI07_SPOFR</name>
<keyword evidence="1" id="KW-0862">Zinc</keyword>
<gene>
    <name evidence="3" type="ORF">SFRICE_033666</name>
</gene>
<feature type="domain" description="SWIM-type" evidence="2">
    <location>
        <begin position="272"/>
        <end position="318"/>
    </location>
</feature>
<evidence type="ECO:0000256" key="1">
    <source>
        <dbReference type="PROSITE-ProRule" id="PRU00325"/>
    </source>
</evidence>
<dbReference type="InterPro" id="IPR007527">
    <property type="entry name" value="Znf_SWIM"/>
</dbReference>